<reference evidence="12 15" key="2">
    <citation type="submission" date="2021-05" db="EMBL/GenBank/DDBJ databases">
        <title>Molecular characterization for Shewanella algae harboring chromosomal blaOXA-55-like strains isolated from clinical and environment sample.</title>
        <authorList>
            <person name="Ohama Y."/>
            <person name="Aoki K."/>
            <person name="Harada S."/>
            <person name="Moriya K."/>
            <person name="Ishii Y."/>
            <person name="Tateda K."/>
        </authorList>
    </citation>
    <scope>NUCLEOTIDE SEQUENCE [LARGE SCALE GENOMIC DNA]</scope>
    <source>
        <strain evidence="12 15">MBTL60-118</strain>
    </source>
</reference>
<evidence type="ECO:0000256" key="9">
    <source>
        <dbReference type="PROSITE-ProRule" id="PRU01091"/>
    </source>
</evidence>
<dbReference type="AlphaFoldDB" id="A0A1E5IPG0"/>
<dbReference type="Proteomes" id="UP000773469">
    <property type="component" value="Unassembled WGS sequence"/>
</dbReference>
<dbReference type="Gene3D" id="1.10.10.10">
    <property type="entry name" value="Winged helix-like DNA-binding domain superfamily/Winged helix DNA-binding domain"/>
    <property type="match status" value="1"/>
</dbReference>
<keyword evidence="2" id="KW-0963">Cytoplasm</keyword>
<dbReference type="Proteomes" id="UP000095230">
    <property type="component" value="Unassembled WGS sequence"/>
</dbReference>
<dbReference type="PROSITE" id="PS50110">
    <property type="entry name" value="RESPONSE_REGULATORY"/>
    <property type="match status" value="1"/>
</dbReference>
<dbReference type="PANTHER" id="PTHR48111:SF39">
    <property type="entry name" value="TRANSCRIPTIONAL REGULATORY PROTEIN CPXR"/>
    <property type="match status" value="1"/>
</dbReference>
<evidence type="ECO:0000313" key="15">
    <source>
        <dbReference type="Proteomes" id="UP000773469"/>
    </source>
</evidence>
<dbReference type="SUPFAM" id="SSF52172">
    <property type="entry name" value="CheY-like"/>
    <property type="match status" value="1"/>
</dbReference>
<evidence type="ECO:0000256" key="3">
    <source>
        <dbReference type="ARBA" id="ARBA00022553"/>
    </source>
</evidence>
<dbReference type="GO" id="GO:0005829">
    <property type="term" value="C:cytosol"/>
    <property type="evidence" value="ECO:0007669"/>
    <property type="project" value="TreeGrafter"/>
</dbReference>
<dbReference type="EMBL" id="BPEU01000001">
    <property type="protein sequence ID" value="GIU34321.1"/>
    <property type="molecule type" value="Genomic_DNA"/>
</dbReference>
<dbReference type="RefSeq" id="WP_028763872.1">
    <property type="nucleotide sequence ID" value="NZ_BPEU01000001.1"/>
</dbReference>
<accession>A0A1E5IPG0</accession>
<dbReference type="InterPro" id="IPR001789">
    <property type="entry name" value="Sig_transdc_resp-reg_receiver"/>
</dbReference>
<evidence type="ECO:0000256" key="1">
    <source>
        <dbReference type="ARBA" id="ARBA00004496"/>
    </source>
</evidence>
<evidence type="ECO:0000256" key="5">
    <source>
        <dbReference type="ARBA" id="ARBA00023015"/>
    </source>
</evidence>
<sequence length="226" mass="25890">MCKVLVVDDELVSREMLANSLLSLGYIVHCVDDGLQALEALNQYTFDLILLDIDMPKLDGFGFLKTRTNKLPVILVSSKNSEDRRVKGYELGADDFLSKPFSIRELSARMTALIRRIDIVKTNDETSSRFKVGEIDFNEVDTSIMVGHRKLKLTQTEFDLFRYLFDRKGEVVTKQELQRSVLNKELGQYDRNLDMHISNTRRKLAETELPKSLINTIRGQGYSFSA</sequence>
<dbReference type="SMART" id="SM00448">
    <property type="entry name" value="REC"/>
    <property type="match status" value="1"/>
</dbReference>
<dbReference type="PANTHER" id="PTHR48111">
    <property type="entry name" value="REGULATOR OF RPOS"/>
    <property type="match status" value="1"/>
</dbReference>
<dbReference type="OrthoDB" id="9802426at2"/>
<keyword evidence="5" id="KW-0805">Transcription regulation</keyword>
<feature type="modified residue" description="4-aspartylphosphate" evidence="8">
    <location>
        <position position="52"/>
    </location>
</feature>
<dbReference type="InterPro" id="IPR016032">
    <property type="entry name" value="Sig_transdc_resp-reg_C-effctor"/>
</dbReference>
<evidence type="ECO:0000313" key="13">
    <source>
        <dbReference type="EMBL" id="OEG72441.1"/>
    </source>
</evidence>
<dbReference type="Pfam" id="PF00072">
    <property type="entry name" value="Response_reg"/>
    <property type="match status" value="1"/>
</dbReference>
<evidence type="ECO:0000256" key="7">
    <source>
        <dbReference type="ARBA" id="ARBA00023163"/>
    </source>
</evidence>
<dbReference type="InterPro" id="IPR039420">
    <property type="entry name" value="WalR-like"/>
</dbReference>
<dbReference type="Gene3D" id="6.10.250.690">
    <property type="match status" value="1"/>
</dbReference>
<dbReference type="GO" id="GO:0006355">
    <property type="term" value="P:regulation of DNA-templated transcription"/>
    <property type="evidence" value="ECO:0007669"/>
    <property type="project" value="InterPro"/>
</dbReference>
<comment type="caution">
    <text evidence="13">The sequence shown here is derived from an EMBL/GenBank/DDBJ whole genome shotgun (WGS) entry which is preliminary data.</text>
</comment>
<dbReference type="PROSITE" id="PS51755">
    <property type="entry name" value="OMPR_PHOB"/>
    <property type="match status" value="1"/>
</dbReference>
<dbReference type="STRING" id="23.BEL05_05575"/>
<protein>
    <submittedName>
        <fullName evidence="13">DNA-binding response regulator</fullName>
    </submittedName>
</protein>
<keyword evidence="7" id="KW-0804">Transcription</keyword>
<dbReference type="CDD" id="cd00383">
    <property type="entry name" value="trans_reg_C"/>
    <property type="match status" value="1"/>
</dbReference>
<dbReference type="InterPro" id="IPR036388">
    <property type="entry name" value="WH-like_DNA-bd_sf"/>
</dbReference>
<dbReference type="EMBL" id="MCBT01000048">
    <property type="protein sequence ID" value="OEG72441.1"/>
    <property type="molecule type" value="Genomic_DNA"/>
</dbReference>
<keyword evidence="15" id="KW-1185">Reference proteome</keyword>
<gene>
    <name evidence="13" type="ORF">BEL05_05575</name>
    <name evidence="12" type="ORF">TUM3794_00460</name>
</gene>
<organism evidence="13 14">
    <name type="scientific">Shewanella colwelliana</name>
    <name type="common">Alteromonas colwelliana</name>
    <dbReference type="NCBI Taxonomy" id="23"/>
    <lineage>
        <taxon>Bacteria</taxon>
        <taxon>Pseudomonadati</taxon>
        <taxon>Pseudomonadota</taxon>
        <taxon>Gammaproteobacteria</taxon>
        <taxon>Alteromonadales</taxon>
        <taxon>Shewanellaceae</taxon>
        <taxon>Shewanella</taxon>
    </lineage>
</organism>
<feature type="domain" description="Response regulatory" evidence="10">
    <location>
        <begin position="3"/>
        <end position="114"/>
    </location>
</feature>
<comment type="subcellular location">
    <subcellularLocation>
        <location evidence="1">Cytoplasm</location>
    </subcellularLocation>
</comment>
<dbReference type="Pfam" id="PF00486">
    <property type="entry name" value="Trans_reg_C"/>
    <property type="match status" value="1"/>
</dbReference>
<name>A0A1E5IPG0_SHECO</name>
<keyword evidence="6 9" id="KW-0238">DNA-binding</keyword>
<evidence type="ECO:0000259" key="11">
    <source>
        <dbReference type="PROSITE" id="PS51755"/>
    </source>
</evidence>
<evidence type="ECO:0000313" key="12">
    <source>
        <dbReference type="EMBL" id="GIU34321.1"/>
    </source>
</evidence>
<dbReference type="Gene3D" id="3.40.50.2300">
    <property type="match status" value="1"/>
</dbReference>
<evidence type="ECO:0000259" key="10">
    <source>
        <dbReference type="PROSITE" id="PS50110"/>
    </source>
</evidence>
<dbReference type="GO" id="GO:0032993">
    <property type="term" value="C:protein-DNA complex"/>
    <property type="evidence" value="ECO:0007669"/>
    <property type="project" value="TreeGrafter"/>
</dbReference>
<keyword evidence="4" id="KW-0902">Two-component regulatory system</keyword>
<evidence type="ECO:0000256" key="6">
    <source>
        <dbReference type="ARBA" id="ARBA00023125"/>
    </source>
</evidence>
<evidence type="ECO:0000256" key="8">
    <source>
        <dbReference type="PROSITE-ProRule" id="PRU00169"/>
    </source>
</evidence>
<feature type="DNA-binding region" description="OmpR/PhoB-type" evidence="9">
    <location>
        <begin position="127"/>
        <end position="226"/>
    </location>
</feature>
<keyword evidence="3 8" id="KW-0597">Phosphoprotein</keyword>
<dbReference type="SMART" id="SM00862">
    <property type="entry name" value="Trans_reg_C"/>
    <property type="match status" value="1"/>
</dbReference>
<reference evidence="13 14" key="1">
    <citation type="submission" date="2016-07" db="EMBL/GenBank/DDBJ databases">
        <title>Whole-genome of two Shewanella species isolated from a digestive organ of sea cucumber Apostichopus japonicus Selenka 1867.</title>
        <authorList>
            <person name="Hong H.-H."/>
            <person name="Choi H."/>
            <person name="Cheon S."/>
            <person name="Oh J.-S."/>
            <person name="Lee H.-G."/>
            <person name="Park C."/>
        </authorList>
    </citation>
    <scope>NUCLEOTIDE SEQUENCE [LARGE SCALE GENOMIC DNA]</scope>
    <source>
        <strain evidence="13 14">CSB03KR</strain>
    </source>
</reference>
<feature type="domain" description="OmpR/PhoB-type" evidence="11">
    <location>
        <begin position="127"/>
        <end position="226"/>
    </location>
</feature>
<proteinExistence type="predicted"/>
<evidence type="ECO:0000256" key="2">
    <source>
        <dbReference type="ARBA" id="ARBA00022490"/>
    </source>
</evidence>
<dbReference type="InterPro" id="IPR011006">
    <property type="entry name" value="CheY-like_superfamily"/>
</dbReference>
<dbReference type="SUPFAM" id="SSF46894">
    <property type="entry name" value="C-terminal effector domain of the bipartite response regulators"/>
    <property type="match status" value="1"/>
</dbReference>
<evidence type="ECO:0000313" key="14">
    <source>
        <dbReference type="Proteomes" id="UP000095230"/>
    </source>
</evidence>
<evidence type="ECO:0000256" key="4">
    <source>
        <dbReference type="ARBA" id="ARBA00023012"/>
    </source>
</evidence>
<dbReference type="CDD" id="cd17574">
    <property type="entry name" value="REC_OmpR"/>
    <property type="match status" value="1"/>
</dbReference>
<dbReference type="InterPro" id="IPR001867">
    <property type="entry name" value="OmpR/PhoB-type_DNA-bd"/>
</dbReference>
<dbReference type="GO" id="GO:0000156">
    <property type="term" value="F:phosphorelay response regulator activity"/>
    <property type="evidence" value="ECO:0007669"/>
    <property type="project" value="TreeGrafter"/>
</dbReference>
<dbReference type="GO" id="GO:0000976">
    <property type="term" value="F:transcription cis-regulatory region binding"/>
    <property type="evidence" value="ECO:0007669"/>
    <property type="project" value="TreeGrafter"/>
</dbReference>